<dbReference type="InterPro" id="IPR033985">
    <property type="entry name" value="SusD-like_N"/>
</dbReference>
<feature type="chain" id="PRO_5026101772" evidence="6">
    <location>
        <begin position="20"/>
        <end position="531"/>
    </location>
</feature>
<dbReference type="RefSeq" id="WP_158870780.1">
    <property type="nucleotide sequence ID" value="NZ_CP046401.1"/>
</dbReference>
<sequence>MKKILLLSLAFLMLVTACEQEDFFELKRPPESPWLSLYEFERAPIGGYSLLFHGGWGVKFDYYNLYKNAIGDDAAWSTPGDAAWGWYRDTENEKDWLSQMFRDAYRVVASVNDALAFVEEYDGNPFPKITAEDKTKNLDRIIGELYFLRGFSYYMVMTTFGNAYVPGGPNNDQRLPLRLERSSSYEEASSSRLGTTEEMWNQILSDFQQAYDMLPERFASGMHPSYEAGRANKFAAAAMLSRTYFAMGNYDEAGEFAGFVIDQNNGDYDLSEDPIEAFNKSSFARGKEVIMYSPDWDETYGGTNLHASCFTHLFQSNPCNWTATHMDYTTLQRIGWMPDPKNDTTITIVARRDKRFQQVLAVREPNNVPEDERIEGRFYEPRAYMQWRSILGNKYFRGPKIQYTNTVILRLAEMYLTRSICLFKAGDKQGAADDLNVVRKRAWDETVAGVSYEASDSYVTSNNITEQMIGDERLIELFMEGDRIDYLRGLKVDVPSYESERGVPELTPYTDNSFMWPIPVANEQDLNGAYN</sequence>
<evidence type="ECO:0000313" key="9">
    <source>
        <dbReference type="EMBL" id="QGY47173.1"/>
    </source>
</evidence>
<evidence type="ECO:0000259" key="7">
    <source>
        <dbReference type="Pfam" id="PF07980"/>
    </source>
</evidence>
<keyword evidence="3 6" id="KW-0732">Signal</keyword>
<feature type="signal peptide" evidence="6">
    <location>
        <begin position="1"/>
        <end position="19"/>
    </location>
</feature>
<reference evidence="9 10" key="1">
    <citation type="submission" date="2019-11" db="EMBL/GenBank/DDBJ databases">
        <authorList>
            <person name="Zheng R.K."/>
            <person name="Sun C.M."/>
        </authorList>
    </citation>
    <scope>NUCLEOTIDE SEQUENCE [LARGE SCALE GENOMIC DNA]</scope>
    <source>
        <strain evidence="9 10">WC007</strain>
    </source>
</reference>
<evidence type="ECO:0000256" key="3">
    <source>
        <dbReference type="ARBA" id="ARBA00022729"/>
    </source>
</evidence>
<dbReference type="Pfam" id="PF07980">
    <property type="entry name" value="SusD_RagB"/>
    <property type="match status" value="1"/>
</dbReference>
<organism evidence="9 10">
    <name type="scientific">Maribellus comscasis</name>
    <dbReference type="NCBI Taxonomy" id="2681766"/>
    <lineage>
        <taxon>Bacteria</taxon>
        <taxon>Pseudomonadati</taxon>
        <taxon>Bacteroidota</taxon>
        <taxon>Bacteroidia</taxon>
        <taxon>Marinilabiliales</taxon>
        <taxon>Prolixibacteraceae</taxon>
        <taxon>Maribellus</taxon>
    </lineage>
</organism>
<evidence type="ECO:0000256" key="1">
    <source>
        <dbReference type="ARBA" id="ARBA00004442"/>
    </source>
</evidence>
<dbReference type="AlphaFoldDB" id="A0A6I6K6A1"/>
<evidence type="ECO:0000256" key="6">
    <source>
        <dbReference type="SAM" id="SignalP"/>
    </source>
</evidence>
<proteinExistence type="inferred from homology"/>
<gene>
    <name evidence="9" type="ORF">GM418_26970</name>
</gene>
<dbReference type="SUPFAM" id="SSF48452">
    <property type="entry name" value="TPR-like"/>
    <property type="match status" value="1"/>
</dbReference>
<dbReference type="InterPro" id="IPR012944">
    <property type="entry name" value="SusD_RagB_dom"/>
</dbReference>
<dbReference type="Proteomes" id="UP000428260">
    <property type="component" value="Chromosome"/>
</dbReference>
<keyword evidence="4" id="KW-0472">Membrane</keyword>
<evidence type="ECO:0000256" key="5">
    <source>
        <dbReference type="ARBA" id="ARBA00023237"/>
    </source>
</evidence>
<comment type="subcellular location">
    <subcellularLocation>
        <location evidence="1">Cell outer membrane</location>
    </subcellularLocation>
</comment>
<evidence type="ECO:0000256" key="4">
    <source>
        <dbReference type="ARBA" id="ARBA00023136"/>
    </source>
</evidence>
<evidence type="ECO:0000256" key="2">
    <source>
        <dbReference type="ARBA" id="ARBA00006275"/>
    </source>
</evidence>
<dbReference type="EMBL" id="CP046401">
    <property type="protein sequence ID" value="QGY47173.1"/>
    <property type="molecule type" value="Genomic_DNA"/>
</dbReference>
<dbReference type="GO" id="GO:0009279">
    <property type="term" value="C:cell outer membrane"/>
    <property type="evidence" value="ECO:0007669"/>
    <property type="project" value="UniProtKB-SubCell"/>
</dbReference>
<feature type="domain" description="RagB/SusD" evidence="7">
    <location>
        <begin position="286"/>
        <end position="486"/>
    </location>
</feature>
<keyword evidence="10" id="KW-1185">Reference proteome</keyword>
<name>A0A6I6K6A1_9BACT</name>
<dbReference type="KEGG" id="mcos:GM418_26970"/>
<protein>
    <submittedName>
        <fullName evidence="9">RagB/SusD family nutrient uptake outer membrane protein</fullName>
    </submittedName>
</protein>
<accession>A0A6I6K6A1</accession>
<feature type="domain" description="SusD-like N-terminal" evidence="8">
    <location>
        <begin position="86"/>
        <end position="244"/>
    </location>
</feature>
<dbReference type="Gene3D" id="1.25.40.390">
    <property type="match status" value="1"/>
</dbReference>
<dbReference type="InterPro" id="IPR011990">
    <property type="entry name" value="TPR-like_helical_dom_sf"/>
</dbReference>
<dbReference type="Pfam" id="PF14322">
    <property type="entry name" value="SusD-like_3"/>
    <property type="match status" value="1"/>
</dbReference>
<evidence type="ECO:0000313" key="10">
    <source>
        <dbReference type="Proteomes" id="UP000428260"/>
    </source>
</evidence>
<evidence type="ECO:0000259" key="8">
    <source>
        <dbReference type="Pfam" id="PF14322"/>
    </source>
</evidence>
<dbReference type="PROSITE" id="PS51257">
    <property type="entry name" value="PROKAR_LIPOPROTEIN"/>
    <property type="match status" value="1"/>
</dbReference>
<comment type="similarity">
    <text evidence="2">Belongs to the SusD family.</text>
</comment>
<keyword evidence="5" id="KW-0998">Cell outer membrane</keyword>